<evidence type="ECO:0008006" key="4">
    <source>
        <dbReference type="Google" id="ProtNLM"/>
    </source>
</evidence>
<keyword evidence="3" id="KW-1185">Reference proteome</keyword>
<feature type="transmembrane region" description="Helical" evidence="1">
    <location>
        <begin position="165"/>
        <end position="188"/>
    </location>
</feature>
<feature type="transmembrane region" description="Helical" evidence="1">
    <location>
        <begin position="209"/>
        <end position="229"/>
    </location>
</feature>
<reference evidence="2 3" key="1">
    <citation type="journal article" date="2016" name="Microbes Environ.">
        <title>Phylogenetically diverse aerobic anoxygenic phototrophic bacteria isolated from epilithic biofilms in Tama river, Japan.</title>
        <authorList>
            <person name="Hirose S."/>
            <person name="Matsuura K."/>
            <person name="Haruta S."/>
        </authorList>
    </citation>
    <scope>NUCLEOTIDE SEQUENCE [LARGE SCALE GENOMIC DNA]</scope>
    <source>
        <strain evidence="2 3">S08</strain>
    </source>
</reference>
<keyword evidence="1" id="KW-0472">Membrane</keyword>
<dbReference type="Proteomes" id="UP000831327">
    <property type="component" value="Chromosome"/>
</dbReference>
<accession>A0ABM7Y381</accession>
<sequence>MTSTAPLAHATPELRRIGLADLRDALSRGFDDFLAAPTQLVFLGLLYPVIGFVAARAAWGGPLLPLLYPLLAGLSLMGPLMAIGLYEISRRREQGHAVSWLDAFAVLRSPAIVSIVLLGLMLLGIFLLWLVAAQVIYGSTVGAVPHATPGALLHDVIDTQAGWRMLLIGNLVGGGFAVLVLVLTVVSFPMILDRQVGPGVAIRTSVRAVILNPMAMALWGVVVAAGLVIGTVPLFIGLAVVVPVLGHATWHLYRKVVVA</sequence>
<feature type="transmembrane region" description="Helical" evidence="1">
    <location>
        <begin position="66"/>
        <end position="88"/>
    </location>
</feature>
<keyword evidence="1" id="KW-0812">Transmembrane</keyword>
<dbReference type="EMBL" id="AP025637">
    <property type="protein sequence ID" value="BDG72290.1"/>
    <property type="molecule type" value="Genomic_DNA"/>
</dbReference>
<evidence type="ECO:0000313" key="2">
    <source>
        <dbReference type="EMBL" id="BDG72290.1"/>
    </source>
</evidence>
<dbReference type="Pfam" id="PF09955">
    <property type="entry name" value="DUF2189"/>
    <property type="match status" value="1"/>
</dbReference>
<dbReference type="InterPro" id="IPR018692">
    <property type="entry name" value="DUF2189"/>
</dbReference>
<feature type="transmembrane region" description="Helical" evidence="1">
    <location>
        <begin position="235"/>
        <end position="253"/>
    </location>
</feature>
<name>A0ABM7Y381_9PROT</name>
<gene>
    <name evidence="2" type="ORF">Rmf_22190</name>
</gene>
<evidence type="ECO:0000313" key="3">
    <source>
        <dbReference type="Proteomes" id="UP000831327"/>
    </source>
</evidence>
<protein>
    <recommendedName>
        <fullName evidence="4">DUF2189 domain-containing protein</fullName>
    </recommendedName>
</protein>
<organism evidence="2 3">
    <name type="scientific">Roseomonas fluvialis</name>
    <dbReference type="NCBI Taxonomy" id="1750527"/>
    <lineage>
        <taxon>Bacteria</taxon>
        <taxon>Pseudomonadati</taxon>
        <taxon>Pseudomonadota</taxon>
        <taxon>Alphaproteobacteria</taxon>
        <taxon>Acetobacterales</taxon>
        <taxon>Roseomonadaceae</taxon>
        <taxon>Roseomonas</taxon>
    </lineage>
</organism>
<feature type="transmembrane region" description="Helical" evidence="1">
    <location>
        <begin position="33"/>
        <end position="54"/>
    </location>
</feature>
<feature type="transmembrane region" description="Helical" evidence="1">
    <location>
        <begin position="109"/>
        <end position="132"/>
    </location>
</feature>
<proteinExistence type="predicted"/>
<evidence type="ECO:0000256" key="1">
    <source>
        <dbReference type="SAM" id="Phobius"/>
    </source>
</evidence>
<keyword evidence="1" id="KW-1133">Transmembrane helix</keyword>